<organism evidence="2 3">
    <name type="scientific">Onychostoma macrolepis</name>
    <dbReference type="NCBI Taxonomy" id="369639"/>
    <lineage>
        <taxon>Eukaryota</taxon>
        <taxon>Metazoa</taxon>
        <taxon>Chordata</taxon>
        <taxon>Craniata</taxon>
        <taxon>Vertebrata</taxon>
        <taxon>Euteleostomi</taxon>
        <taxon>Actinopterygii</taxon>
        <taxon>Neopterygii</taxon>
        <taxon>Teleostei</taxon>
        <taxon>Ostariophysi</taxon>
        <taxon>Cypriniformes</taxon>
        <taxon>Cyprinidae</taxon>
        <taxon>Acrossocheilinae</taxon>
        <taxon>Onychostoma</taxon>
    </lineage>
</organism>
<dbReference type="Proteomes" id="UP000579812">
    <property type="component" value="Unassembled WGS sequence"/>
</dbReference>
<dbReference type="EMBL" id="JAAMOB010000021">
    <property type="protein sequence ID" value="KAF4098450.1"/>
    <property type="molecule type" value="Genomic_DNA"/>
</dbReference>
<evidence type="ECO:0000256" key="1">
    <source>
        <dbReference type="SAM" id="MobiDB-lite"/>
    </source>
</evidence>
<gene>
    <name evidence="2" type="ORF">G5714_020480</name>
</gene>
<feature type="compositionally biased region" description="Basic and acidic residues" evidence="1">
    <location>
        <begin position="90"/>
        <end position="106"/>
    </location>
</feature>
<evidence type="ECO:0000313" key="3">
    <source>
        <dbReference type="Proteomes" id="UP000579812"/>
    </source>
</evidence>
<accession>A0A7J6BTX4</accession>
<feature type="compositionally biased region" description="Polar residues" evidence="1">
    <location>
        <begin position="14"/>
        <end position="23"/>
    </location>
</feature>
<sequence length="252" mass="27951">MHAGTLASKKRGASRSSYPLQHSQHNEISLSLAGYVCRSRSVRSSEPRAKPGIARGSACYVGRRASWTPVEYQRRAAATPPSSPPAHSLHSSERERERDGQWERGRRGGLQEIARPGVMTSPLQPLDFLSQQQRVFPSAGNLCPIRMALTPRCTAEGVKTSELIHEGAQDMLFCSAHITKWPPTDAHLPRGWKPEPDQIEAHHSASRLALQGAGLRRQQVTWISIKGIMDVRTAETENTHREKVLKNNNSFA</sequence>
<evidence type="ECO:0000313" key="2">
    <source>
        <dbReference type="EMBL" id="KAF4098450.1"/>
    </source>
</evidence>
<feature type="region of interest" description="Disordered" evidence="1">
    <location>
        <begin position="73"/>
        <end position="112"/>
    </location>
</feature>
<proteinExistence type="predicted"/>
<comment type="caution">
    <text evidence="2">The sequence shown here is derived from an EMBL/GenBank/DDBJ whole genome shotgun (WGS) entry which is preliminary data.</text>
</comment>
<protein>
    <submittedName>
        <fullName evidence="2">Uncharacterized protein</fullName>
    </submittedName>
</protein>
<dbReference type="AlphaFoldDB" id="A0A7J6BTX4"/>
<feature type="compositionally biased region" description="Low complexity" evidence="1">
    <location>
        <begin position="76"/>
        <end position="89"/>
    </location>
</feature>
<name>A0A7J6BTX4_9TELE</name>
<feature type="region of interest" description="Disordered" evidence="1">
    <location>
        <begin position="1"/>
        <end position="23"/>
    </location>
</feature>
<keyword evidence="3" id="KW-1185">Reference proteome</keyword>
<reference evidence="2 3" key="1">
    <citation type="submission" date="2020-04" db="EMBL/GenBank/DDBJ databases">
        <title>Chromosome-level genome assembly of a cyprinid fish Onychostoma macrolepis by integration of Nanopore Sequencing, Bionano and Hi-C technology.</title>
        <authorList>
            <person name="Wang D."/>
        </authorList>
    </citation>
    <scope>NUCLEOTIDE SEQUENCE [LARGE SCALE GENOMIC DNA]</scope>
    <source>
        <strain evidence="2">SWU-2019</strain>
        <tissue evidence="2">Muscle</tissue>
    </source>
</reference>